<feature type="compositionally biased region" description="Low complexity" evidence="1">
    <location>
        <begin position="34"/>
        <end position="43"/>
    </location>
</feature>
<evidence type="ECO:0000313" key="2">
    <source>
        <dbReference type="EnsemblMetazoa" id="AALB014711-PA"/>
    </source>
</evidence>
<evidence type="ECO:0000313" key="3">
    <source>
        <dbReference type="Proteomes" id="UP000069272"/>
    </source>
</evidence>
<accession>A0A182FYM4</accession>
<reference evidence="2 3" key="1">
    <citation type="journal article" date="2017" name="G3 (Bethesda)">
        <title>The Physical Genome Mapping of Anopheles albimanus Corrected Scaffold Misassemblies and Identified Interarm Rearrangements in Genus Anopheles.</title>
        <authorList>
            <person name="Artemov G.N."/>
            <person name="Peery A.N."/>
            <person name="Jiang X."/>
            <person name="Tu Z."/>
            <person name="Stegniy V.N."/>
            <person name="Sharakhova M.V."/>
            <person name="Sharakhov I.V."/>
        </authorList>
    </citation>
    <scope>NUCLEOTIDE SEQUENCE [LARGE SCALE GENOMIC DNA]</scope>
    <source>
        <strain evidence="2 3">ALBI9_A</strain>
    </source>
</reference>
<reference evidence="2" key="2">
    <citation type="submission" date="2022-08" db="UniProtKB">
        <authorList>
            <consortium name="EnsemblMetazoa"/>
        </authorList>
    </citation>
    <scope>IDENTIFICATION</scope>
    <source>
        <strain evidence="2">STECLA/ALBI9_A</strain>
    </source>
</reference>
<dbReference type="EnsemblMetazoa" id="AALB014711-RA">
    <property type="protein sequence ID" value="AALB014711-PA"/>
    <property type="gene ID" value="AALB014711"/>
</dbReference>
<name>A0A182FYM4_ANOAL</name>
<protein>
    <submittedName>
        <fullName evidence="2">Uncharacterized protein</fullName>
    </submittedName>
</protein>
<dbReference type="Proteomes" id="UP000069272">
    <property type="component" value="Chromosome X"/>
</dbReference>
<organism evidence="2 3">
    <name type="scientific">Anopheles albimanus</name>
    <name type="common">New world malaria mosquito</name>
    <dbReference type="NCBI Taxonomy" id="7167"/>
    <lineage>
        <taxon>Eukaryota</taxon>
        <taxon>Metazoa</taxon>
        <taxon>Ecdysozoa</taxon>
        <taxon>Arthropoda</taxon>
        <taxon>Hexapoda</taxon>
        <taxon>Insecta</taxon>
        <taxon>Pterygota</taxon>
        <taxon>Neoptera</taxon>
        <taxon>Endopterygota</taxon>
        <taxon>Diptera</taxon>
        <taxon>Nematocera</taxon>
        <taxon>Culicoidea</taxon>
        <taxon>Culicidae</taxon>
        <taxon>Anophelinae</taxon>
        <taxon>Anopheles</taxon>
    </lineage>
</organism>
<dbReference type="AlphaFoldDB" id="A0A182FYM4"/>
<sequence>MEAEAEQQMLLGDHGDPKSQQTTANDRSTVNKIPLPSFSPSRSVSLSFPVWRYQGAGRASKDSNKLLLSYTSAQSIRLNDGI</sequence>
<feature type="compositionally biased region" description="Polar residues" evidence="1">
    <location>
        <begin position="18"/>
        <end position="31"/>
    </location>
</feature>
<evidence type="ECO:0000256" key="1">
    <source>
        <dbReference type="SAM" id="MobiDB-lite"/>
    </source>
</evidence>
<proteinExistence type="predicted"/>
<feature type="region of interest" description="Disordered" evidence="1">
    <location>
        <begin position="1"/>
        <end position="43"/>
    </location>
</feature>
<keyword evidence="3" id="KW-1185">Reference proteome</keyword>
<dbReference type="VEuPathDB" id="VectorBase:AALB014711"/>